<dbReference type="Proteomes" id="UP000018217">
    <property type="component" value="Unassembled WGS sequence"/>
</dbReference>
<dbReference type="EC" id="2.4.-.-" evidence="2"/>
<evidence type="ECO:0000259" key="1">
    <source>
        <dbReference type="Pfam" id="PF00535"/>
    </source>
</evidence>
<accession>V5Z2Q6</accession>
<keyword evidence="2" id="KW-0808">Transferase</keyword>
<protein>
    <submittedName>
        <fullName evidence="2">Putative glycosyl transferase, family 2</fullName>
        <ecNumber evidence="2">2.4.-.-</ecNumber>
    </submittedName>
</protein>
<reference evidence="2 3" key="1">
    <citation type="journal article" date="2013" name="Syst. Appl. Microbiol.">
        <title>Phylogenetic position and virulence apparatus of the pear flower necrosis pathogen Erwinia piriflorinigrans CFBP 5888T as assessed by comparative genomics.</title>
        <authorList>
            <person name="Smits T.H."/>
            <person name="Rezzonico F."/>
            <person name="Lopez M.M."/>
            <person name="Blom J."/>
            <person name="Goesmann A."/>
            <person name="Frey J.E."/>
            <person name="Duffy B."/>
        </authorList>
    </citation>
    <scope>NUCLEOTIDE SEQUENCE [LARGE SCALE GENOMIC DNA]</scope>
    <source>
        <strain evidence="3">CFBP5888</strain>
    </source>
</reference>
<evidence type="ECO:0000313" key="3">
    <source>
        <dbReference type="Proteomes" id="UP000018217"/>
    </source>
</evidence>
<keyword evidence="2" id="KW-0328">Glycosyltransferase</keyword>
<dbReference type="OrthoDB" id="6813549at2"/>
<evidence type="ECO:0000313" key="2">
    <source>
        <dbReference type="EMBL" id="CCG85460.1"/>
    </source>
</evidence>
<dbReference type="PANTHER" id="PTHR22916:SF3">
    <property type="entry name" value="UDP-GLCNAC:BETAGAL BETA-1,3-N-ACETYLGLUCOSAMINYLTRANSFERASE-LIKE PROTEIN 1"/>
    <property type="match status" value="1"/>
</dbReference>
<keyword evidence="3" id="KW-1185">Reference proteome</keyword>
<dbReference type="InterPro" id="IPR029044">
    <property type="entry name" value="Nucleotide-diphossugar_trans"/>
</dbReference>
<dbReference type="AlphaFoldDB" id="V5Z2Q6"/>
<dbReference type="STRING" id="1161919.EPIR_0095"/>
<gene>
    <name evidence="2" type="primary">wabM</name>
    <name evidence="2" type="ORF">EPIR_0095</name>
</gene>
<dbReference type="GO" id="GO:0016758">
    <property type="term" value="F:hexosyltransferase activity"/>
    <property type="evidence" value="ECO:0007669"/>
    <property type="project" value="UniProtKB-ARBA"/>
</dbReference>
<name>V5Z2Q6_9GAMM</name>
<feature type="domain" description="Glycosyltransferase 2-like" evidence="1">
    <location>
        <begin position="9"/>
        <end position="137"/>
    </location>
</feature>
<dbReference type="Gene3D" id="3.90.550.10">
    <property type="entry name" value="Spore Coat Polysaccharide Biosynthesis Protein SpsA, Chain A"/>
    <property type="match status" value="1"/>
</dbReference>
<dbReference type="SUPFAM" id="SSF53448">
    <property type="entry name" value="Nucleotide-diphospho-sugar transferases"/>
    <property type="match status" value="1"/>
</dbReference>
<sequence>MLAPSPLLSIIVPFFNNEAFVIPCLESLFSQIDKDIEVILINDGSTDNSAHRVSQYIARYPDVQVHYISQQNSGIARTRNVGIQQASGRYITFLDADDILSPHYVEILKPVLLSGQYDLLDFDYQRFTHALPEIHQEEAVRINEYDVKKKGVSCLEPLFTRSMWHLWNRVYQRELLDGERFEPGRRYEDVIFTPFIYFKSERIAHLDHTLYFYRDNSQGITRNVKPEDIEDMLFAINKMVRFAEDKTENSALKNLAAWMIVNCFGEVKSLTKAVYGYYHYSKHTIASLQQAARLCAGTSVPAKKIWQMRHPQVDMLFSKIRLTGKK</sequence>
<comment type="caution">
    <text evidence="2">The sequence shown here is derived from an EMBL/GenBank/DDBJ whole genome shotgun (WGS) entry which is preliminary data.</text>
</comment>
<organism evidence="2 3">
    <name type="scientific">Erwinia piriflorinigrans CFBP 5888</name>
    <dbReference type="NCBI Taxonomy" id="1161919"/>
    <lineage>
        <taxon>Bacteria</taxon>
        <taxon>Pseudomonadati</taxon>
        <taxon>Pseudomonadota</taxon>
        <taxon>Gammaproteobacteria</taxon>
        <taxon>Enterobacterales</taxon>
        <taxon>Erwiniaceae</taxon>
        <taxon>Erwinia</taxon>
    </lineage>
</organism>
<proteinExistence type="predicted"/>
<dbReference type="EMBL" id="CAHS01000002">
    <property type="protein sequence ID" value="CCG85460.1"/>
    <property type="molecule type" value="Genomic_DNA"/>
</dbReference>
<dbReference type="Pfam" id="PF00535">
    <property type="entry name" value="Glycos_transf_2"/>
    <property type="match status" value="1"/>
</dbReference>
<dbReference type="CDD" id="cd00761">
    <property type="entry name" value="Glyco_tranf_GTA_type"/>
    <property type="match status" value="1"/>
</dbReference>
<dbReference type="InterPro" id="IPR001173">
    <property type="entry name" value="Glyco_trans_2-like"/>
</dbReference>
<dbReference type="RefSeq" id="WP_023653321.1">
    <property type="nucleotide sequence ID" value="NZ_CAHS01000002.1"/>
</dbReference>
<dbReference type="PANTHER" id="PTHR22916">
    <property type="entry name" value="GLYCOSYLTRANSFERASE"/>
    <property type="match status" value="1"/>
</dbReference>